<evidence type="ECO:0000259" key="1">
    <source>
        <dbReference type="Pfam" id="PF13115"/>
    </source>
</evidence>
<dbReference type="AlphaFoldDB" id="A0A1I5TZA5"/>
<gene>
    <name evidence="2" type="ORF">SAMN05216234_1505</name>
</gene>
<accession>A0A1I5TZA5</accession>
<dbReference type="STRING" id="223786.SAMN05216234_1505"/>
<sequence>MVSDKPLTTGMNKLELHLFKRSTPIKDANVAVKFFMPAMPGMPYMEYKTVAKPLGNGVYEAAFNASMGGTWQVHIFITTKEGKKYRLKSSINL</sequence>
<dbReference type="Pfam" id="PF13115">
    <property type="entry name" value="YtkA"/>
    <property type="match status" value="1"/>
</dbReference>
<feature type="domain" description="YtkA-like" evidence="1">
    <location>
        <begin position="2"/>
        <end position="75"/>
    </location>
</feature>
<evidence type="ECO:0000313" key="3">
    <source>
        <dbReference type="Proteomes" id="UP000199227"/>
    </source>
</evidence>
<evidence type="ECO:0000313" key="2">
    <source>
        <dbReference type="EMBL" id="SFP87636.1"/>
    </source>
</evidence>
<name>A0A1I5TZA5_9BACT</name>
<dbReference type="EMBL" id="FOXB01000050">
    <property type="protein sequence ID" value="SFP87636.1"/>
    <property type="molecule type" value="Genomic_DNA"/>
</dbReference>
<organism evidence="2 3">
    <name type="scientific">Hydrogenimonas thermophila</name>
    <dbReference type="NCBI Taxonomy" id="223786"/>
    <lineage>
        <taxon>Bacteria</taxon>
        <taxon>Pseudomonadati</taxon>
        <taxon>Campylobacterota</taxon>
        <taxon>Epsilonproteobacteria</taxon>
        <taxon>Campylobacterales</taxon>
        <taxon>Hydrogenimonadaceae</taxon>
        <taxon>Hydrogenimonas</taxon>
    </lineage>
</organism>
<dbReference type="InterPro" id="IPR032693">
    <property type="entry name" value="YtkA-like_dom"/>
</dbReference>
<proteinExistence type="predicted"/>
<keyword evidence="3" id="KW-1185">Reference proteome</keyword>
<reference evidence="2 3" key="1">
    <citation type="submission" date="2016-10" db="EMBL/GenBank/DDBJ databases">
        <authorList>
            <person name="de Groot N.N."/>
        </authorList>
    </citation>
    <scope>NUCLEOTIDE SEQUENCE [LARGE SCALE GENOMIC DNA]</scope>
    <source>
        <strain evidence="2 3">EP1-55-1</strain>
    </source>
</reference>
<protein>
    <submittedName>
        <fullName evidence="2">YtkA-like</fullName>
    </submittedName>
</protein>
<dbReference type="Proteomes" id="UP000199227">
    <property type="component" value="Unassembled WGS sequence"/>
</dbReference>